<dbReference type="EMBL" id="QCZG01000006">
    <property type="protein sequence ID" value="PWA12709.1"/>
    <property type="molecule type" value="Genomic_DNA"/>
</dbReference>
<name>A0A2U1K6C3_9BACI</name>
<dbReference type="Proteomes" id="UP000245998">
    <property type="component" value="Unassembled WGS sequence"/>
</dbReference>
<evidence type="ECO:0000313" key="2">
    <source>
        <dbReference type="Proteomes" id="UP000245998"/>
    </source>
</evidence>
<gene>
    <name evidence="1" type="ORF">DCC39_04545</name>
</gene>
<evidence type="ECO:0000313" key="1">
    <source>
        <dbReference type="EMBL" id="PWA12709.1"/>
    </source>
</evidence>
<dbReference type="AlphaFoldDB" id="A0A2U1K6C3"/>
<reference evidence="1 2" key="1">
    <citation type="submission" date="2018-04" db="EMBL/GenBank/DDBJ databases">
        <title>Camelliibacillus theae gen. nov., sp. nov., isolated from Pu'er tea.</title>
        <authorList>
            <person name="Niu L."/>
        </authorList>
    </citation>
    <scope>NUCLEOTIDE SEQUENCE [LARGE SCALE GENOMIC DNA]</scope>
    <source>
        <strain evidence="1 2">T8</strain>
    </source>
</reference>
<keyword evidence="2" id="KW-1185">Reference proteome</keyword>
<sequence length="392" mass="43974">MSHSHYRKQYPVDSNSLQDECIRVQKVYDWVTDALTVDQIVHFTPEQLKKIEHAMEDPSRRPLRIVCDVPETGHLIGLHFKEDHCDSGVHCEQVGEKRDVTVPVNGRFTDAQLVDLLFTADIKVSVIDRHGKEVTSLNCNASVFEPFILCYPDGTELFCKVTKVFCKIPSGTVLLNSPCPRSFKLHVTFCVDIQVEAEVKLEVLAKFCSPRENDIEAPELGEQCPEIVFPEQCPDIFPRQNCDCSAEAEASGITPHDATEHGRIGIFADICPNCSLVDSEFSMTFDDTDTSDGLKDVSFKAIDFDQSTLVCEPCHGDGLILKISGSGRTNKDRMLDFNLALVDSPEGDQFQIQLFDRWGKKEFDSGIVDVTEGKIRVEDCVTFQDLKYKKAP</sequence>
<comment type="caution">
    <text evidence="1">The sequence shown here is derived from an EMBL/GenBank/DDBJ whole genome shotgun (WGS) entry which is preliminary data.</text>
</comment>
<proteinExistence type="predicted"/>
<protein>
    <submittedName>
        <fullName evidence="1">Uncharacterized protein</fullName>
    </submittedName>
</protein>
<accession>A0A2U1K6C3</accession>
<dbReference type="OrthoDB" id="2680078at2"/>
<organism evidence="1 2">
    <name type="scientific">Pueribacillus theae</name>
    <dbReference type="NCBI Taxonomy" id="2171751"/>
    <lineage>
        <taxon>Bacteria</taxon>
        <taxon>Bacillati</taxon>
        <taxon>Bacillota</taxon>
        <taxon>Bacilli</taxon>
        <taxon>Bacillales</taxon>
        <taxon>Bacillaceae</taxon>
        <taxon>Pueribacillus</taxon>
    </lineage>
</organism>
<dbReference type="RefSeq" id="WP_116553700.1">
    <property type="nucleotide sequence ID" value="NZ_QCZG01000006.1"/>
</dbReference>